<dbReference type="RefSeq" id="WP_369668464.1">
    <property type="nucleotide sequence ID" value="NZ_JBDKXB010000040.1"/>
</dbReference>
<evidence type="ECO:0000313" key="2">
    <source>
        <dbReference type="Proteomes" id="UP001564408"/>
    </source>
</evidence>
<name>A0ABV4BHU9_9GAMM</name>
<evidence type="ECO:0000313" key="1">
    <source>
        <dbReference type="EMBL" id="MEY6434081.1"/>
    </source>
</evidence>
<dbReference type="Proteomes" id="UP001564408">
    <property type="component" value="Unassembled WGS sequence"/>
</dbReference>
<keyword evidence="2" id="KW-1185">Reference proteome</keyword>
<gene>
    <name evidence="1" type="ORF">ABC977_16885</name>
</gene>
<sequence>MPAPADDITEQLHSEIERTPSRYRPLLLRSVHSFRDGVEADESWPSASESLREGWTDALVGRVSPVVTLWDGIDAD</sequence>
<dbReference type="EMBL" id="JBDKXB010000040">
    <property type="protein sequence ID" value="MEY6434081.1"/>
    <property type="molecule type" value="Genomic_DNA"/>
</dbReference>
<proteinExistence type="predicted"/>
<comment type="caution">
    <text evidence="1">The sequence shown here is derived from an EMBL/GenBank/DDBJ whole genome shotgun (WGS) entry which is preliminary data.</text>
</comment>
<protein>
    <submittedName>
        <fullName evidence="1">Uncharacterized protein</fullName>
    </submittedName>
</protein>
<accession>A0ABV4BHU9</accession>
<organism evidence="1 2">
    <name type="scientific">Thioalkalicoccus limnaeus</name>
    <dbReference type="NCBI Taxonomy" id="120681"/>
    <lineage>
        <taxon>Bacteria</taxon>
        <taxon>Pseudomonadati</taxon>
        <taxon>Pseudomonadota</taxon>
        <taxon>Gammaproteobacteria</taxon>
        <taxon>Chromatiales</taxon>
        <taxon>Chromatiaceae</taxon>
        <taxon>Thioalkalicoccus</taxon>
    </lineage>
</organism>
<reference evidence="1 2" key="1">
    <citation type="submission" date="2024-05" db="EMBL/GenBank/DDBJ databases">
        <title>Genome Sequence and Characterization of the New Strain Purple Sulfur Bacterium of Genus Thioalkalicoccus.</title>
        <authorList>
            <person name="Bryantseva I.A."/>
            <person name="Kyndt J.A."/>
            <person name="Imhoff J.F."/>
        </authorList>
    </citation>
    <scope>NUCLEOTIDE SEQUENCE [LARGE SCALE GENOMIC DNA]</scope>
    <source>
        <strain evidence="1 2">Um2</strain>
    </source>
</reference>